<reference evidence="1 2" key="1">
    <citation type="journal article" date="2018" name="Biotechnol. Biofuels">
        <title>Integrative visual omics of the white-rot fungus Polyporus brumalis exposes the biotechnological potential of its oxidative enzymes for delignifying raw plant biomass.</title>
        <authorList>
            <person name="Miyauchi S."/>
            <person name="Rancon A."/>
            <person name="Drula E."/>
            <person name="Hage H."/>
            <person name="Chaduli D."/>
            <person name="Favel A."/>
            <person name="Grisel S."/>
            <person name="Henrissat B."/>
            <person name="Herpoel-Gimbert I."/>
            <person name="Ruiz-Duenas F.J."/>
            <person name="Chevret D."/>
            <person name="Hainaut M."/>
            <person name="Lin J."/>
            <person name="Wang M."/>
            <person name="Pangilinan J."/>
            <person name="Lipzen A."/>
            <person name="Lesage-Meessen L."/>
            <person name="Navarro D."/>
            <person name="Riley R."/>
            <person name="Grigoriev I.V."/>
            <person name="Zhou S."/>
            <person name="Raouche S."/>
            <person name="Rosso M.N."/>
        </authorList>
    </citation>
    <scope>NUCLEOTIDE SEQUENCE [LARGE SCALE GENOMIC DNA]</scope>
    <source>
        <strain evidence="1 2">BRFM 1820</strain>
    </source>
</reference>
<keyword evidence="2" id="KW-1185">Reference proteome</keyword>
<dbReference type="Proteomes" id="UP000256964">
    <property type="component" value="Unassembled WGS sequence"/>
</dbReference>
<organism evidence="1 2">
    <name type="scientific">Lentinus brumalis</name>
    <dbReference type="NCBI Taxonomy" id="2498619"/>
    <lineage>
        <taxon>Eukaryota</taxon>
        <taxon>Fungi</taxon>
        <taxon>Dikarya</taxon>
        <taxon>Basidiomycota</taxon>
        <taxon>Agaricomycotina</taxon>
        <taxon>Agaricomycetes</taxon>
        <taxon>Polyporales</taxon>
        <taxon>Polyporaceae</taxon>
        <taxon>Lentinus</taxon>
    </lineage>
</organism>
<evidence type="ECO:0000313" key="2">
    <source>
        <dbReference type="Proteomes" id="UP000256964"/>
    </source>
</evidence>
<protein>
    <submittedName>
        <fullName evidence="1">Uncharacterized protein</fullName>
    </submittedName>
</protein>
<gene>
    <name evidence="1" type="ORF">OH76DRAFT_1094714</name>
</gene>
<evidence type="ECO:0000313" key="1">
    <source>
        <dbReference type="EMBL" id="RDX44481.1"/>
    </source>
</evidence>
<sequence>MTQRMLVRFHRPPTPIHANSDARHFTQNTALRRSSANAHALYRGEEARIGRSSYNHNLEVPRQMAGPSLLRMDPSPPSRSASAHVHGWQGCSYRALRVLDRGINRHRPCCTREANSGGVMLTTLGVAVSCRRGRVLASRISHLASRISHLASRISVFVRLCMTVTITVCILQVETWSVLLVHEVWKRRVEGVTVSALHPPSVKTLVPPLVVCHCTPPRPAPAARRPCLSRVDHLPPLLH</sequence>
<dbReference type="EMBL" id="KZ857449">
    <property type="protein sequence ID" value="RDX44481.1"/>
    <property type="molecule type" value="Genomic_DNA"/>
</dbReference>
<dbReference type="AlphaFoldDB" id="A0A371CW26"/>
<proteinExistence type="predicted"/>
<accession>A0A371CW26</accession>
<name>A0A371CW26_9APHY</name>